<comment type="caution">
    <text evidence="9">The sequence shown here is derived from an EMBL/GenBank/DDBJ whole genome shotgun (WGS) entry which is preliminary data.</text>
</comment>
<name>A0AAN7SYQ6_9EURO</name>
<feature type="transmembrane region" description="Helical" evidence="8">
    <location>
        <begin position="21"/>
        <end position="38"/>
    </location>
</feature>
<dbReference type="GO" id="GO:0006624">
    <property type="term" value="P:vacuolar protein processing"/>
    <property type="evidence" value="ECO:0007669"/>
    <property type="project" value="TreeGrafter"/>
</dbReference>
<dbReference type="GO" id="GO:0005773">
    <property type="term" value="C:vacuole"/>
    <property type="evidence" value="ECO:0007669"/>
    <property type="project" value="GOC"/>
</dbReference>
<evidence type="ECO:0000256" key="8">
    <source>
        <dbReference type="SAM" id="Phobius"/>
    </source>
</evidence>
<keyword evidence="3 8" id="KW-0812">Transmembrane</keyword>
<evidence type="ECO:0000256" key="4">
    <source>
        <dbReference type="ARBA" id="ARBA00022824"/>
    </source>
</evidence>
<keyword evidence="6 8" id="KW-0472">Membrane</keyword>
<evidence type="ECO:0008006" key="11">
    <source>
        <dbReference type="Google" id="ProtNLM"/>
    </source>
</evidence>
<dbReference type="GO" id="GO:0005789">
    <property type="term" value="C:endoplasmic reticulum membrane"/>
    <property type="evidence" value="ECO:0007669"/>
    <property type="project" value="UniProtKB-SubCell"/>
</dbReference>
<evidence type="ECO:0000313" key="9">
    <source>
        <dbReference type="EMBL" id="KAK5085237.1"/>
    </source>
</evidence>
<dbReference type="AlphaFoldDB" id="A0AAN7SYQ6"/>
<accession>A0AAN7SYQ6</accession>
<dbReference type="PANTHER" id="PTHR13505:SF7">
    <property type="entry name" value="TRANSMEMBRANE PROTEIN 208"/>
    <property type="match status" value="1"/>
</dbReference>
<dbReference type="PANTHER" id="PTHR13505">
    <property type="entry name" value="TRANSMEMBRANE PROTEIN 208"/>
    <property type="match status" value="1"/>
</dbReference>
<organism evidence="9 10">
    <name type="scientific">Lithohypha guttulata</name>
    <dbReference type="NCBI Taxonomy" id="1690604"/>
    <lineage>
        <taxon>Eukaryota</taxon>
        <taxon>Fungi</taxon>
        <taxon>Dikarya</taxon>
        <taxon>Ascomycota</taxon>
        <taxon>Pezizomycotina</taxon>
        <taxon>Eurotiomycetes</taxon>
        <taxon>Chaetothyriomycetidae</taxon>
        <taxon>Chaetothyriales</taxon>
        <taxon>Trichomeriaceae</taxon>
        <taxon>Lithohypha</taxon>
    </lineage>
</organism>
<evidence type="ECO:0000256" key="7">
    <source>
        <dbReference type="SAM" id="MobiDB-lite"/>
    </source>
</evidence>
<sequence>MAQKSAKSLAVKNSQRLKQTHLITLAIHLLFLLLAFTLRRSLTLKPYLLLSAPALGLEYWLDSIARPQYNTDGGLRKAGEDLDARGLTEFFWDIIYWTWINLITVVLFGNRAWWAYLIVPAYAIYGAFTTAKGVKGMFGGMAGGAAEGDTAAPAQSKRQQKMESRGGQKVRYR</sequence>
<dbReference type="Pfam" id="PF05620">
    <property type="entry name" value="TMEM208_SND2"/>
    <property type="match status" value="1"/>
</dbReference>
<evidence type="ECO:0000256" key="6">
    <source>
        <dbReference type="ARBA" id="ARBA00023136"/>
    </source>
</evidence>
<feature type="region of interest" description="Disordered" evidence="7">
    <location>
        <begin position="148"/>
        <end position="173"/>
    </location>
</feature>
<reference evidence="9 10" key="1">
    <citation type="submission" date="2023-08" db="EMBL/GenBank/DDBJ databases">
        <title>Black Yeasts Isolated from many extreme environments.</title>
        <authorList>
            <person name="Coleine C."/>
            <person name="Stajich J.E."/>
            <person name="Selbmann L."/>
        </authorList>
    </citation>
    <scope>NUCLEOTIDE SEQUENCE [LARGE SCALE GENOMIC DNA]</scope>
    <source>
        <strain evidence="9 10">CCFEE 5910</strain>
    </source>
</reference>
<dbReference type="EMBL" id="JAVRRJ010000004">
    <property type="protein sequence ID" value="KAK5085237.1"/>
    <property type="molecule type" value="Genomic_DNA"/>
</dbReference>
<proteinExistence type="inferred from homology"/>
<keyword evidence="10" id="KW-1185">Reference proteome</keyword>
<dbReference type="Proteomes" id="UP001309876">
    <property type="component" value="Unassembled WGS sequence"/>
</dbReference>
<feature type="transmembrane region" description="Helical" evidence="8">
    <location>
        <begin position="114"/>
        <end position="131"/>
    </location>
</feature>
<protein>
    <recommendedName>
        <fullName evidence="11">Transmembrane protein 208</fullName>
    </recommendedName>
</protein>
<keyword evidence="4" id="KW-0256">Endoplasmic reticulum</keyword>
<dbReference type="InterPro" id="IPR008506">
    <property type="entry name" value="SND2/TMEM208"/>
</dbReference>
<evidence type="ECO:0000256" key="5">
    <source>
        <dbReference type="ARBA" id="ARBA00022989"/>
    </source>
</evidence>
<comment type="similarity">
    <text evidence="2">Belongs to the TMEM208 family.</text>
</comment>
<comment type="subcellular location">
    <subcellularLocation>
        <location evidence="1">Endoplasmic reticulum membrane</location>
        <topology evidence="1">Multi-pass membrane protein</topology>
    </subcellularLocation>
</comment>
<gene>
    <name evidence="9" type="ORF">LTR05_004518</name>
</gene>
<evidence type="ECO:0000313" key="10">
    <source>
        <dbReference type="Proteomes" id="UP001309876"/>
    </source>
</evidence>
<evidence type="ECO:0000256" key="3">
    <source>
        <dbReference type="ARBA" id="ARBA00022692"/>
    </source>
</evidence>
<evidence type="ECO:0000256" key="2">
    <source>
        <dbReference type="ARBA" id="ARBA00009950"/>
    </source>
</evidence>
<feature type="transmembrane region" description="Helical" evidence="8">
    <location>
        <begin position="90"/>
        <end position="108"/>
    </location>
</feature>
<evidence type="ECO:0000256" key="1">
    <source>
        <dbReference type="ARBA" id="ARBA00004477"/>
    </source>
</evidence>
<keyword evidence="5 8" id="KW-1133">Transmembrane helix</keyword>